<reference evidence="2" key="1">
    <citation type="submission" date="2022-07" db="EMBL/GenBank/DDBJ databases">
        <title>Phylogenomic reconstructions and comparative analyses of Kickxellomycotina fungi.</title>
        <authorList>
            <person name="Reynolds N.K."/>
            <person name="Stajich J.E."/>
            <person name="Barry K."/>
            <person name="Grigoriev I.V."/>
            <person name="Crous P."/>
            <person name="Smith M.E."/>
        </authorList>
    </citation>
    <scope>NUCLEOTIDE SEQUENCE</scope>
    <source>
        <strain evidence="2">RSA 861</strain>
    </source>
</reference>
<proteinExistence type="predicted"/>
<evidence type="ECO:0000313" key="2">
    <source>
        <dbReference type="EMBL" id="KAJ1909538.1"/>
    </source>
</evidence>
<keyword evidence="3" id="KW-1185">Reference proteome</keyword>
<feature type="compositionally biased region" description="Basic and acidic residues" evidence="1">
    <location>
        <begin position="41"/>
        <end position="52"/>
    </location>
</feature>
<name>A0A9W8DM10_9FUNG</name>
<accession>A0A9W8DM10</accession>
<organism evidence="2 3">
    <name type="scientific">Tieghemiomyces parasiticus</name>
    <dbReference type="NCBI Taxonomy" id="78921"/>
    <lineage>
        <taxon>Eukaryota</taxon>
        <taxon>Fungi</taxon>
        <taxon>Fungi incertae sedis</taxon>
        <taxon>Zoopagomycota</taxon>
        <taxon>Kickxellomycotina</taxon>
        <taxon>Dimargaritomycetes</taxon>
        <taxon>Dimargaritales</taxon>
        <taxon>Dimargaritaceae</taxon>
        <taxon>Tieghemiomyces</taxon>
    </lineage>
</organism>
<feature type="compositionally biased region" description="Basic and acidic residues" evidence="1">
    <location>
        <begin position="11"/>
        <end position="23"/>
    </location>
</feature>
<feature type="compositionally biased region" description="Basic residues" evidence="1">
    <location>
        <begin position="1"/>
        <end position="10"/>
    </location>
</feature>
<comment type="caution">
    <text evidence="2">The sequence shown here is derived from an EMBL/GenBank/DDBJ whole genome shotgun (WGS) entry which is preliminary data.</text>
</comment>
<protein>
    <submittedName>
        <fullName evidence="2">Uncharacterized protein</fullName>
    </submittedName>
</protein>
<dbReference type="AlphaFoldDB" id="A0A9W8DM10"/>
<evidence type="ECO:0000256" key="1">
    <source>
        <dbReference type="SAM" id="MobiDB-lite"/>
    </source>
</evidence>
<evidence type="ECO:0000313" key="3">
    <source>
        <dbReference type="Proteomes" id="UP001150569"/>
    </source>
</evidence>
<dbReference type="EMBL" id="JANBPT010001185">
    <property type="protein sequence ID" value="KAJ1909538.1"/>
    <property type="molecule type" value="Genomic_DNA"/>
</dbReference>
<feature type="region of interest" description="Disordered" evidence="1">
    <location>
        <begin position="41"/>
        <end position="91"/>
    </location>
</feature>
<feature type="region of interest" description="Disordered" evidence="1">
    <location>
        <begin position="1"/>
        <end position="23"/>
    </location>
</feature>
<dbReference type="Proteomes" id="UP001150569">
    <property type="component" value="Unassembled WGS sequence"/>
</dbReference>
<gene>
    <name evidence="2" type="ORF">IWQ60_011116</name>
</gene>
<sequence>MTRSRKRHLKRREEEKEARRQHDVLQDLRLRQHRRERMELVIRDQIKKDKGPPRRRSNGGGLILDPWPYTPTVAGDKVVASGQEEDQGSAR</sequence>